<sequence length="538" mass="56630">MNSTPPAPLFSSTGGDLAARVDGLARATEAATGRIDDAVVAEAGTVVGRARDRLRLSSDHTVVALAGATGSGKSSLFNAITGVELSAVGVRRPTTSWAMAVAWGGGQARDLLEWMGIPERQQMSLGSQLGVVPDEVNLEGLVLLDLPDHDSTEVSHHLEVDRLVQYADVLVWVLDPQKYADAAVHERYLRPLARHADVTMIVLNQIDKIPTEKWDSTLQDVRRLLAEDGLPNVGVFAVSAARGDGVDDLKRALVRKIRDKQAAGTRIGADVDHAARALQQASGDAPAIGLTDSDRDQFVGALVDAAGIDAVADEMEKSLVSKAVSKTTWPPLRMFGRSRTSPPAAVSALSDDEAPVRLQRSATDVAVRAVVDRASVGLSSPWFQALRRRVVSPNADLADELEKRIAADGPSLGRPPMWWGLFNVIQWLALIATVGGALWLLAVAGAEITGDADMPTVAGIGVPVLLAVGGLVVGLVLALVATVAAKSSASRRAHGLADAMHEVVADVAQERVLDPIDAELGAYEQARVGLATALGHRA</sequence>
<dbReference type="GO" id="GO:0043024">
    <property type="term" value="F:ribosomal small subunit binding"/>
    <property type="evidence" value="ECO:0007669"/>
    <property type="project" value="TreeGrafter"/>
</dbReference>
<dbReference type="PANTHER" id="PTHR42698">
    <property type="entry name" value="GTPASE ERA"/>
    <property type="match status" value="1"/>
</dbReference>
<feature type="transmembrane region" description="Helical" evidence="1">
    <location>
        <begin position="464"/>
        <end position="485"/>
    </location>
</feature>
<keyword evidence="4" id="KW-1185">Reference proteome</keyword>
<feature type="domain" description="G" evidence="2">
    <location>
        <begin position="63"/>
        <end position="189"/>
    </location>
</feature>
<evidence type="ECO:0000259" key="2">
    <source>
        <dbReference type="Pfam" id="PF01926"/>
    </source>
</evidence>
<name>A0A0B2BV65_9ACTN</name>
<dbReference type="GO" id="GO:0005829">
    <property type="term" value="C:cytosol"/>
    <property type="evidence" value="ECO:0007669"/>
    <property type="project" value="TreeGrafter"/>
</dbReference>
<dbReference type="InterPro" id="IPR006073">
    <property type="entry name" value="GTP-bd"/>
</dbReference>
<dbReference type="Gene3D" id="3.40.50.300">
    <property type="entry name" value="P-loop containing nucleotide triphosphate hydrolases"/>
    <property type="match status" value="1"/>
</dbReference>
<dbReference type="RefSeq" id="WP_039339516.1">
    <property type="nucleotide sequence ID" value="NZ_PGEZ01000002.1"/>
</dbReference>
<dbReference type="GO" id="GO:0019843">
    <property type="term" value="F:rRNA binding"/>
    <property type="evidence" value="ECO:0007669"/>
    <property type="project" value="TreeGrafter"/>
</dbReference>
<keyword evidence="1" id="KW-1133">Transmembrane helix</keyword>
<proteinExistence type="predicted"/>
<accession>A0A0B2BV65</accession>
<keyword evidence="1" id="KW-0812">Transmembrane</keyword>
<comment type="caution">
    <text evidence="3">The sequence shown here is derived from an EMBL/GenBank/DDBJ whole genome shotgun (WGS) entry which is preliminary data.</text>
</comment>
<dbReference type="SUPFAM" id="SSF52540">
    <property type="entry name" value="P-loop containing nucleoside triphosphate hydrolases"/>
    <property type="match status" value="1"/>
</dbReference>
<feature type="transmembrane region" description="Helical" evidence="1">
    <location>
        <begin position="424"/>
        <end position="444"/>
    </location>
</feature>
<dbReference type="EMBL" id="PGEZ01000002">
    <property type="protein sequence ID" value="PJJ54191.1"/>
    <property type="molecule type" value="Genomic_DNA"/>
</dbReference>
<dbReference type="GO" id="GO:0005525">
    <property type="term" value="F:GTP binding"/>
    <property type="evidence" value="ECO:0007669"/>
    <property type="project" value="InterPro"/>
</dbReference>
<dbReference type="GO" id="GO:0000028">
    <property type="term" value="P:ribosomal small subunit assembly"/>
    <property type="evidence" value="ECO:0007669"/>
    <property type="project" value="TreeGrafter"/>
</dbReference>
<dbReference type="InterPro" id="IPR005662">
    <property type="entry name" value="GTPase_Era-like"/>
</dbReference>
<protein>
    <submittedName>
        <fullName evidence="3">50S ribosome-binding GTPase</fullName>
    </submittedName>
</protein>
<organism evidence="3 4">
    <name type="scientific">Mumia flava</name>
    <dbReference type="NCBI Taxonomy" id="1348852"/>
    <lineage>
        <taxon>Bacteria</taxon>
        <taxon>Bacillati</taxon>
        <taxon>Actinomycetota</taxon>
        <taxon>Actinomycetes</taxon>
        <taxon>Propionibacteriales</taxon>
        <taxon>Nocardioidaceae</taxon>
        <taxon>Mumia</taxon>
    </lineage>
</organism>
<dbReference type="AlphaFoldDB" id="A0A0B2BV65"/>
<keyword evidence="1" id="KW-0472">Membrane</keyword>
<dbReference type="Proteomes" id="UP000230842">
    <property type="component" value="Unassembled WGS sequence"/>
</dbReference>
<dbReference type="Pfam" id="PF01926">
    <property type="entry name" value="MMR_HSR1"/>
    <property type="match status" value="1"/>
</dbReference>
<evidence type="ECO:0000256" key="1">
    <source>
        <dbReference type="SAM" id="Phobius"/>
    </source>
</evidence>
<dbReference type="OrthoDB" id="974105at2"/>
<gene>
    <name evidence="3" type="ORF">CLV56_3695</name>
</gene>
<dbReference type="InterPro" id="IPR027417">
    <property type="entry name" value="P-loop_NTPase"/>
</dbReference>
<dbReference type="PANTHER" id="PTHR42698:SF1">
    <property type="entry name" value="GTPASE ERA, MITOCHONDRIAL"/>
    <property type="match status" value="1"/>
</dbReference>
<evidence type="ECO:0000313" key="4">
    <source>
        <dbReference type="Proteomes" id="UP000230842"/>
    </source>
</evidence>
<reference evidence="3 4" key="1">
    <citation type="submission" date="2017-11" db="EMBL/GenBank/DDBJ databases">
        <title>Genomic Encyclopedia of Archaeal and Bacterial Type Strains, Phase II (KMG-II): From Individual Species to Whole Genera.</title>
        <authorList>
            <person name="Goeker M."/>
        </authorList>
    </citation>
    <scope>NUCLEOTIDE SEQUENCE [LARGE SCALE GENOMIC DNA]</scope>
    <source>
        <strain evidence="3 4">DSM 27763</strain>
    </source>
</reference>
<evidence type="ECO:0000313" key="3">
    <source>
        <dbReference type="EMBL" id="PJJ54191.1"/>
    </source>
</evidence>